<comment type="subcellular location">
    <subcellularLocation>
        <location evidence="1 7">Endoplasmic reticulum membrane</location>
        <topology evidence="1 7">Single-pass type I membrane protein</topology>
    </subcellularLocation>
</comment>
<feature type="chain" id="PRO_5030873358" description="Translocon-associated protein subunit alpha" evidence="9">
    <location>
        <begin position="24"/>
        <end position="255"/>
    </location>
</feature>
<dbReference type="GO" id="GO:0005789">
    <property type="term" value="C:endoplasmic reticulum membrane"/>
    <property type="evidence" value="ECO:0007669"/>
    <property type="project" value="UniProtKB-SubCell"/>
</dbReference>
<keyword evidence="4 7" id="KW-0256">Endoplasmic reticulum</keyword>
<comment type="subunit">
    <text evidence="7">Heterotetramer of TRAP-alpha, TRAP-beta, TRAP-delta and TRAP-gamma.</text>
</comment>
<feature type="region of interest" description="Disordered" evidence="8">
    <location>
        <begin position="218"/>
        <end position="255"/>
    </location>
</feature>
<comment type="similarity">
    <text evidence="7">Belongs to the TRAP-alpha family.</text>
</comment>
<dbReference type="Pfam" id="PF03896">
    <property type="entry name" value="TRAP_alpha"/>
    <property type="match status" value="1"/>
</dbReference>
<evidence type="ECO:0000256" key="7">
    <source>
        <dbReference type="RuleBase" id="RU368074"/>
    </source>
</evidence>
<comment type="domain">
    <text evidence="7">Shows a remarkable charge distribution with the N-terminus being highly negatively charged, and the cytoplasmic C-terminus positively charged.</text>
</comment>
<evidence type="ECO:0000256" key="4">
    <source>
        <dbReference type="ARBA" id="ARBA00022824"/>
    </source>
</evidence>
<evidence type="ECO:0000256" key="2">
    <source>
        <dbReference type="ARBA" id="ARBA00022692"/>
    </source>
</evidence>
<keyword evidence="7" id="KW-0106">Calcium</keyword>
<name>A0A7S0SJX5_9CHLO</name>
<dbReference type="InterPro" id="IPR005595">
    <property type="entry name" value="TRAP_alpha"/>
</dbReference>
<feature type="transmembrane region" description="Helical" evidence="7">
    <location>
        <begin position="179"/>
        <end position="202"/>
    </location>
</feature>
<evidence type="ECO:0000256" key="3">
    <source>
        <dbReference type="ARBA" id="ARBA00022729"/>
    </source>
</evidence>
<dbReference type="PANTHER" id="PTHR12924">
    <property type="entry name" value="TRANSLOCON-ASSOCIATED PROTEIN, ALPHA SUBUNIT"/>
    <property type="match status" value="1"/>
</dbReference>
<evidence type="ECO:0000256" key="5">
    <source>
        <dbReference type="ARBA" id="ARBA00022989"/>
    </source>
</evidence>
<keyword evidence="6 7" id="KW-0472">Membrane</keyword>
<accession>A0A7S0SJX5</accession>
<feature type="signal peptide" evidence="9">
    <location>
        <begin position="1"/>
        <end position="23"/>
    </location>
</feature>
<dbReference type="EMBL" id="HBFC01017933">
    <property type="protein sequence ID" value="CAD8708008.1"/>
    <property type="molecule type" value="Transcribed_RNA"/>
</dbReference>
<evidence type="ECO:0000256" key="8">
    <source>
        <dbReference type="SAM" id="MobiDB-lite"/>
    </source>
</evidence>
<gene>
    <name evidence="10" type="ORF">MANT1106_LOCUS10691</name>
</gene>
<evidence type="ECO:0000256" key="1">
    <source>
        <dbReference type="ARBA" id="ARBA00004115"/>
    </source>
</evidence>
<sequence>MARVSYAAAGLLCLALLAGSAAAEDAPVEAAAEPAARRYLLTNIPEANDDIDTVHIFPDYPEGGLPSGQSLKVLLGFRNNGESPVNVTNIAGSVNNPQQHSQYIVNFTVAEYKTVVGPGKEASFEYTFSLDPQLAGHEYAVAFTAFYQDDVEKEMYASTFFNSTVAVLDPVGVFDSQTAFMYLALLGAVVVLAHFGLVASGLHPAVKSALKKVFGGGAKKSKTEKGTGGDHDSNEWLEGTSWTTHGKVGKSRKNK</sequence>
<evidence type="ECO:0000256" key="9">
    <source>
        <dbReference type="SAM" id="SignalP"/>
    </source>
</evidence>
<keyword evidence="2 7" id="KW-0812">Transmembrane</keyword>
<reference evidence="10" key="1">
    <citation type="submission" date="2021-01" db="EMBL/GenBank/DDBJ databases">
        <authorList>
            <person name="Corre E."/>
            <person name="Pelletier E."/>
            <person name="Niang G."/>
            <person name="Scheremetjew M."/>
            <person name="Finn R."/>
            <person name="Kale V."/>
            <person name="Holt S."/>
            <person name="Cochrane G."/>
            <person name="Meng A."/>
            <person name="Brown T."/>
            <person name="Cohen L."/>
        </authorList>
    </citation>
    <scope>NUCLEOTIDE SEQUENCE</scope>
    <source>
        <strain evidence="10">SL-175</strain>
    </source>
</reference>
<comment type="function">
    <text evidence="7">TRAP proteins are part of a complex whose function is to bind calcium to the ER membrane and thereby regulate the retention of ER resident proteins. May be involved in the recycling of the translocation apparatus after completion of the translocation process or may function as a membrane-bound chaperone facilitating folding of translocated proteins.</text>
</comment>
<evidence type="ECO:0000256" key="6">
    <source>
        <dbReference type="ARBA" id="ARBA00023136"/>
    </source>
</evidence>
<proteinExistence type="inferred from homology"/>
<keyword evidence="5 7" id="KW-1133">Transmembrane helix</keyword>
<keyword evidence="3 7" id="KW-0732">Signal</keyword>
<feature type="compositionally biased region" description="Basic and acidic residues" evidence="8">
    <location>
        <begin position="221"/>
        <end position="234"/>
    </location>
</feature>
<dbReference type="AlphaFoldDB" id="A0A7S0SJX5"/>
<dbReference type="PANTHER" id="PTHR12924:SF0">
    <property type="entry name" value="TRANSLOCON-ASSOCIATED PROTEIN SUBUNIT ALPHA"/>
    <property type="match status" value="1"/>
</dbReference>
<protein>
    <recommendedName>
        <fullName evidence="7">Translocon-associated protein subunit alpha</fullName>
        <shortName evidence="7">TRAP-alpha</shortName>
    </recommendedName>
    <alternativeName>
        <fullName evidence="7">Signal sequence receptor subunit alpha</fullName>
    </alternativeName>
</protein>
<evidence type="ECO:0000313" key="10">
    <source>
        <dbReference type="EMBL" id="CAD8708008.1"/>
    </source>
</evidence>
<organism evidence="10">
    <name type="scientific">Mantoniella antarctica</name>
    <dbReference type="NCBI Taxonomy" id="81844"/>
    <lineage>
        <taxon>Eukaryota</taxon>
        <taxon>Viridiplantae</taxon>
        <taxon>Chlorophyta</taxon>
        <taxon>Mamiellophyceae</taxon>
        <taxon>Mamiellales</taxon>
        <taxon>Mamiellaceae</taxon>
        <taxon>Mantoniella</taxon>
    </lineage>
</organism>